<sequence length="447" mass="50984">MHFPSKIQLRYGDEARNLTDDNQTLFPNLSDYPIMGHPSNLSGTKNDSDPFGRNEEVAKIEITVLSVTFLVAVIGNVSVLLAMHNTKKKGSRMHLFIKHLSLADLVVAFFQVLPQLCWEITYRFYGPDFLCRIVKHLQVLGMFASTYMMVMMTLDRYIAICHPLKTLQQPTQRAYIMIGSTWLCSLLLSTPQYFIFSLSEIQNGSDVYDCWAHFIEPWGLRAYITWITVGIFLIPVIILMVCYSFICRSIWKNIKYKTKKCTAHTSAGKNGLIGKSSVSSVTIISRAKLRTVKMTFVIVLAYIVCWAPFFTVQMWSVWDKNFSWHDSENTAVTLSALLASLNSCCNPWIYMLFSGHLLYDFARCFPCCNKLRHTFRKEDSDSSIRRTTLLTKLPAVRTPTNGSDSWRDNDNSRKSSQCIPLDCSRKSSQCGPLDYSRKSSQSVPLES</sequence>
<evidence type="ECO:0000256" key="1">
    <source>
        <dbReference type="ARBA" id="ARBA00004651"/>
    </source>
</evidence>
<keyword evidence="4 11" id="KW-1133">Transmembrane helix</keyword>
<dbReference type="Pfam" id="PF08983">
    <property type="entry name" value="V1R_C"/>
    <property type="match status" value="1"/>
</dbReference>
<gene>
    <name evidence="15" type="primary">avpr1ab</name>
</gene>
<dbReference type="GO" id="GO:0005886">
    <property type="term" value="C:plasma membrane"/>
    <property type="evidence" value="ECO:0007669"/>
    <property type="project" value="UniProtKB-SubCell"/>
</dbReference>
<feature type="transmembrane region" description="Helical" evidence="11">
    <location>
        <begin position="330"/>
        <end position="353"/>
    </location>
</feature>
<name>A0A6J2VNX7_CHACN</name>
<dbReference type="InterPro" id="IPR001817">
    <property type="entry name" value="Vasoprsn_rcpt"/>
</dbReference>
<dbReference type="Proteomes" id="UP000504632">
    <property type="component" value="Chromosome 1"/>
</dbReference>
<protein>
    <submittedName>
        <fullName evidence="15">Arginine vasopressin receptor 1Ab</fullName>
    </submittedName>
</protein>
<proteinExistence type="inferred from homology"/>
<keyword evidence="5 11" id="KW-0297">G-protein coupled receptor</keyword>
<keyword evidence="10 11" id="KW-0807">Transducer</keyword>
<feature type="transmembrane region" description="Helical" evidence="11">
    <location>
        <begin position="223"/>
        <end position="246"/>
    </location>
</feature>
<evidence type="ECO:0000313" key="15">
    <source>
        <dbReference type="RefSeq" id="XP_030634640.1"/>
    </source>
</evidence>
<evidence type="ECO:0000256" key="6">
    <source>
        <dbReference type="ARBA" id="ARBA00023136"/>
    </source>
</evidence>
<dbReference type="PROSITE" id="PS00237">
    <property type="entry name" value="G_PROTEIN_RECEP_F1_1"/>
    <property type="match status" value="1"/>
</dbReference>
<dbReference type="PANTHER" id="PTHR24241">
    <property type="entry name" value="NEUROPEPTIDE RECEPTOR-RELATED G-PROTEIN COUPLED RECEPTOR"/>
    <property type="match status" value="1"/>
</dbReference>
<evidence type="ECO:0000256" key="7">
    <source>
        <dbReference type="ARBA" id="ARBA00023157"/>
    </source>
</evidence>
<evidence type="ECO:0000313" key="14">
    <source>
        <dbReference type="Proteomes" id="UP000504632"/>
    </source>
</evidence>
<feature type="transmembrane region" description="Helical" evidence="11">
    <location>
        <begin position="133"/>
        <end position="154"/>
    </location>
</feature>
<evidence type="ECO:0000256" key="5">
    <source>
        <dbReference type="ARBA" id="ARBA00023040"/>
    </source>
</evidence>
<dbReference type="PANTHER" id="PTHR24241:SF17">
    <property type="entry name" value="VASOPRESSIN V1A RECEPTOR"/>
    <property type="match status" value="1"/>
</dbReference>
<dbReference type="CDD" id="cd15385">
    <property type="entry name" value="7tmA_V1aR"/>
    <property type="match status" value="1"/>
</dbReference>
<dbReference type="Pfam" id="PF00001">
    <property type="entry name" value="7tm_1"/>
    <property type="match status" value="1"/>
</dbReference>
<dbReference type="InParanoid" id="A0A6J2VNX7"/>
<dbReference type="PROSITE" id="PS50262">
    <property type="entry name" value="G_PROTEIN_RECEP_F1_2"/>
    <property type="match status" value="1"/>
</dbReference>
<feature type="transmembrane region" description="Helical" evidence="11">
    <location>
        <begin position="296"/>
        <end position="318"/>
    </location>
</feature>
<feature type="compositionally biased region" description="Polar residues" evidence="12">
    <location>
        <begin position="438"/>
        <end position="447"/>
    </location>
</feature>
<dbReference type="GO" id="GO:0045907">
    <property type="term" value="P:positive regulation of vasoconstriction"/>
    <property type="evidence" value="ECO:0007669"/>
    <property type="project" value="TreeGrafter"/>
</dbReference>
<evidence type="ECO:0000256" key="3">
    <source>
        <dbReference type="ARBA" id="ARBA00022692"/>
    </source>
</evidence>
<dbReference type="InterPro" id="IPR015076">
    <property type="entry name" value="V1R_C"/>
</dbReference>
<dbReference type="SMART" id="SM01164">
    <property type="entry name" value="DUF1856"/>
    <property type="match status" value="1"/>
</dbReference>
<evidence type="ECO:0000256" key="10">
    <source>
        <dbReference type="ARBA" id="ARBA00023224"/>
    </source>
</evidence>
<keyword evidence="6 11" id="KW-0472">Membrane</keyword>
<dbReference type="CTD" id="555939"/>
<keyword evidence="3 11" id="KW-0812">Transmembrane</keyword>
<keyword evidence="8 11" id="KW-0675">Receptor</keyword>
<feature type="transmembrane region" description="Helical" evidence="11">
    <location>
        <begin position="174"/>
        <end position="196"/>
    </location>
</feature>
<dbReference type="FunFam" id="1.20.1070.10:FF:000094">
    <property type="entry name" value="Vasopressin V1a receptor"/>
    <property type="match status" value="1"/>
</dbReference>
<keyword evidence="2" id="KW-1003">Cell membrane</keyword>
<feature type="transmembrane region" description="Helical" evidence="11">
    <location>
        <begin position="62"/>
        <end position="83"/>
    </location>
</feature>
<dbReference type="OrthoDB" id="6435638at2759"/>
<evidence type="ECO:0000256" key="12">
    <source>
        <dbReference type="SAM" id="MobiDB-lite"/>
    </source>
</evidence>
<feature type="domain" description="G-protein coupled receptors family 1 profile" evidence="13">
    <location>
        <begin position="75"/>
        <end position="350"/>
    </location>
</feature>
<dbReference type="GeneID" id="115815770"/>
<dbReference type="PRINTS" id="PR00752">
    <property type="entry name" value="VASOPRSNV1AR"/>
</dbReference>
<dbReference type="AlphaFoldDB" id="A0A6J2VNX7"/>
<dbReference type="PRINTS" id="PR00896">
    <property type="entry name" value="VASOPRESSINR"/>
</dbReference>
<dbReference type="InterPro" id="IPR001224">
    <property type="entry name" value="Vprs_V1A_rcpt"/>
</dbReference>
<comment type="subcellular location">
    <subcellularLocation>
        <location evidence="1 11">Cell membrane</location>
        <topology evidence="1 11">Multi-pass membrane protein</topology>
    </subcellularLocation>
</comment>
<keyword evidence="9 11" id="KW-0325">Glycoprotein</keyword>
<dbReference type="InterPro" id="IPR000276">
    <property type="entry name" value="GPCR_Rhodpsn"/>
</dbReference>
<dbReference type="GO" id="GO:0005000">
    <property type="term" value="F:vasopressin receptor activity"/>
    <property type="evidence" value="ECO:0007669"/>
    <property type="project" value="InterPro"/>
</dbReference>
<accession>A0A6J2VNX7</accession>
<evidence type="ECO:0000256" key="2">
    <source>
        <dbReference type="ARBA" id="ARBA00022475"/>
    </source>
</evidence>
<dbReference type="Gene3D" id="1.20.1070.10">
    <property type="entry name" value="Rhodopsin 7-helix transmembrane proteins"/>
    <property type="match status" value="1"/>
</dbReference>
<dbReference type="InterPro" id="IPR017452">
    <property type="entry name" value="GPCR_Rhodpsn_7TM"/>
</dbReference>
<keyword evidence="7" id="KW-1015">Disulfide bond</keyword>
<dbReference type="GO" id="GO:0032870">
    <property type="term" value="P:cellular response to hormone stimulus"/>
    <property type="evidence" value="ECO:0007669"/>
    <property type="project" value="TreeGrafter"/>
</dbReference>
<feature type="transmembrane region" description="Helical" evidence="11">
    <location>
        <begin position="95"/>
        <end position="113"/>
    </location>
</feature>
<evidence type="ECO:0000256" key="11">
    <source>
        <dbReference type="RuleBase" id="RU046427"/>
    </source>
</evidence>
<dbReference type="RefSeq" id="XP_030634640.1">
    <property type="nucleotide sequence ID" value="XM_030778780.1"/>
</dbReference>
<evidence type="ECO:0000256" key="4">
    <source>
        <dbReference type="ARBA" id="ARBA00022989"/>
    </source>
</evidence>
<evidence type="ECO:0000256" key="8">
    <source>
        <dbReference type="ARBA" id="ARBA00023170"/>
    </source>
</evidence>
<dbReference type="GO" id="GO:0001992">
    <property type="term" value="P:regulation of systemic arterial blood pressure by vasopressin"/>
    <property type="evidence" value="ECO:0007669"/>
    <property type="project" value="TreeGrafter"/>
</dbReference>
<dbReference type="GO" id="GO:0042277">
    <property type="term" value="F:peptide binding"/>
    <property type="evidence" value="ECO:0007669"/>
    <property type="project" value="TreeGrafter"/>
</dbReference>
<dbReference type="PRINTS" id="PR00237">
    <property type="entry name" value="GPCRRHODOPSN"/>
</dbReference>
<dbReference type="FunCoup" id="A0A6J2VNX7">
    <property type="interactions" value="443"/>
</dbReference>
<evidence type="ECO:0000259" key="13">
    <source>
        <dbReference type="PROSITE" id="PS50262"/>
    </source>
</evidence>
<organism evidence="14 15">
    <name type="scientific">Chanos chanos</name>
    <name type="common">Milkfish</name>
    <name type="synonym">Mugil chanos</name>
    <dbReference type="NCBI Taxonomy" id="29144"/>
    <lineage>
        <taxon>Eukaryota</taxon>
        <taxon>Metazoa</taxon>
        <taxon>Chordata</taxon>
        <taxon>Craniata</taxon>
        <taxon>Vertebrata</taxon>
        <taxon>Euteleostomi</taxon>
        <taxon>Actinopterygii</taxon>
        <taxon>Neopterygii</taxon>
        <taxon>Teleostei</taxon>
        <taxon>Ostariophysi</taxon>
        <taxon>Gonorynchiformes</taxon>
        <taxon>Chanidae</taxon>
        <taxon>Chanos</taxon>
    </lineage>
</organism>
<keyword evidence="14" id="KW-1185">Reference proteome</keyword>
<feature type="region of interest" description="Disordered" evidence="12">
    <location>
        <begin position="396"/>
        <end position="447"/>
    </location>
</feature>
<evidence type="ECO:0000256" key="9">
    <source>
        <dbReference type="ARBA" id="ARBA00023180"/>
    </source>
</evidence>
<dbReference type="SUPFAM" id="SSF81321">
    <property type="entry name" value="Family A G protein-coupled receptor-like"/>
    <property type="match status" value="1"/>
</dbReference>
<reference evidence="15" key="1">
    <citation type="submission" date="2025-08" db="UniProtKB">
        <authorList>
            <consortium name="RefSeq"/>
        </authorList>
    </citation>
    <scope>IDENTIFICATION</scope>
</reference>
<comment type="similarity">
    <text evidence="11">Belongs to the G-protein coupled receptor 1 family. Vasopressin/oxytocin receptor subfamily.</text>
</comment>